<reference evidence="13 14" key="1">
    <citation type="submission" date="2019-05" db="EMBL/GenBank/DDBJ databases">
        <title>Culicoidintestinum kansasii gen. nov., sp. nov. from the gastrointestinal tract of the biting midge, Culicoides sonorensis.</title>
        <authorList>
            <person name="Neupane S."/>
            <person name="Ghosh A."/>
            <person name="Gunther S."/>
            <person name="Martin K."/>
            <person name="Zurek L."/>
        </authorList>
    </citation>
    <scope>NUCLEOTIDE SEQUENCE [LARGE SCALE GENOMIC DNA]</scope>
    <source>
        <strain evidence="13 14">CS-1</strain>
    </source>
</reference>
<dbReference type="EMBL" id="VBWP01000004">
    <property type="protein sequence ID" value="TLG74332.1"/>
    <property type="molecule type" value="Genomic_DNA"/>
</dbReference>
<keyword evidence="14" id="KW-1185">Reference proteome</keyword>
<evidence type="ECO:0000256" key="1">
    <source>
        <dbReference type="ARBA" id="ARBA00004672"/>
    </source>
</evidence>
<evidence type="ECO:0000256" key="8">
    <source>
        <dbReference type="ARBA" id="ARBA00022840"/>
    </source>
</evidence>
<gene>
    <name evidence="11" type="primary">purC</name>
    <name evidence="13" type="ORF">FEZ08_06395</name>
</gene>
<dbReference type="GO" id="GO:0005524">
    <property type="term" value="F:ATP binding"/>
    <property type="evidence" value="ECO:0007669"/>
    <property type="project" value="UniProtKB-KW"/>
</dbReference>
<dbReference type="RefSeq" id="WP_138190883.1">
    <property type="nucleotide sequence ID" value="NZ_VBWP01000004.1"/>
</dbReference>
<dbReference type="AlphaFoldDB" id="A0A5R8QCV1"/>
<dbReference type="GO" id="GO:0009236">
    <property type="term" value="P:cobalamin biosynthetic process"/>
    <property type="evidence" value="ECO:0007669"/>
    <property type="project" value="InterPro"/>
</dbReference>
<protein>
    <recommendedName>
        <fullName evidence="4 11">Phosphoribosylaminoimidazole-succinocarboxamide synthase</fullName>
        <ecNumber evidence="3 11">6.3.2.6</ecNumber>
    </recommendedName>
    <alternativeName>
        <fullName evidence="9 11">SAICAR synthetase</fullName>
    </alternativeName>
</protein>
<evidence type="ECO:0000256" key="2">
    <source>
        <dbReference type="ARBA" id="ARBA00010190"/>
    </source>
</evidence>
<dbReference type="SUPFAM" id="SSF56104">
    <property type="entry name" value="SAICAR synthase-like"/>
    <property type="match status" value="1"/>
</dbReference>
<dbReference type="Gene3D" id="3.30.200.20">
    <property type="entry name" value="Phosphorylase Kinase, domain 1"/>
    <property type="match status" value="1"/>
</dbReference>
<evidence type="ECO:0000313" key="13">
    <source>
        <dbReference type="EMBL" id="TLG74332.1"/>
    </source>
</evidence>
<evidence type="ECO:0000256" key="6">
    <source>
        <dbReference type="ARBA" id="ARBA00022741"/>
    </source>
</evidence>
<dbReference type="InterPro" id="IPR033934">
    <property type="entry name" value="SAICAR_synt_PurC"/>
</dbReference>
<dbReference type="OrthoDB" id="9801549at2"/>
<keyword evidence="5 11" id="KW-0436">Ligase</keyword>
<accession>A0A5R8QCV1</accession>
<dbReference type="FunCoup" id="A0A5R8QCV1">
    <property type="interactions" value="312"/>
</dbReference>
<evidence type="ECO:0000313" key="14">
    <source>
        <dbReference type="Proteomes" id="UP000306912"/>
    </source>
</evidence>
<dbReference type="UniPathway" id="UPA00074">
    <property type="reaction ID" value="UER00131"/>
</dbReference>
<dbReference type="NCBIfam" id="TIGR00081">
    <property type="entry name" value="purC"/>
    <property type="match status" value="1"/>
</dbReference>
<dbReference type="Gene3D" id="3.30.470.20">
    <property type="entry name" value="ATP-grasp fold, B domain"/>
    <property type="match status" value="1"/>
</dbReference>
<keyword evidence="6 11" id="KW-0547">Nucleotide-binding</keyword>
<dbReference type="FunFam" id="3.30.470.20:FF:000006">
    <property type="entry name" value="Phosphoribosylaminoimidazole-succinocarboxamide synthase"/>
    <property type="match status" value="1"/>
</dbReference>
<dbReference type="InParanoid" id="A0A5R8QCV1"/>
<organism evidence="13 14">
    <name type="scientific">Culicoidibacter larvae</name>
    <dbReference type="NCBI Taxonomy" id="2579976"/>
    <lineage>
        <taxon>Bacteria</taxon>
        <taxon>Bacillati</taxon>
        <taxon>Bacillota</taxon>
        <taxon>Culicoidibacteria</taxon>
        <taxon>Culicoidibacterales</taxon>
        <taxon>Culicoidibacteraceae</taxon>
        <taxon>Culicoidibacter</taxon>
    </lineage>
</organism>
<evidence type="ECO:0000256" key="7">
    <source>
        <dbReference type="ARBA" id="ARBA00022755"/>
    </source>
</evidence>
<dbReference type="Proteomes" id="UP000306912">
    <property type="component" value="Unassembled WGS sequence"/>
</dbReference>
<dbReference type="InterPro" id="IPR018236">
    <property type="entry name" value="SAICAR_synthetase_CS"/>
</dbReference>
<keyword evidence="8 11" id="KW-0067">ATP-binding</keyword>
<dbReference type="GO" id="GO:0004639">
    <property type="term" value="F:phosphoribosylaminoimidazolesuccinocarboxamide synthase activity"/>
    <property type="evidence" value="ECO:0007669"/>
    <property type="project" value="UniProtKB-UniRule"/>
</dbReference>
<evidence type="ECO:0000256" key="4">
    <source>
        <dbReference type="ARBA" id="ARBA00016460"/>
    </source>
</evidence>
<evidence type="ECO:0000256" key="3">
    <source>
        <dbReference type="ARBA" id="ARBA00012217"/>
    </source>
</evidence>
<keyword evidence="7 11" id="KW-0658">Purine biosynthesis</keyword>
<dbReference type="InterPro" id="IPR050089">
    <property type="entry name" value="SAICAR_synthetase"/>
</dbReference>
<dbReference type="PANTHER" id="PTHR43599">
    <property type="entry name" value="MULTIFUNCTIONAL PROTEIN ADE2"/>
    <property type="match status" value="1"/>
</dbReference>
<dbReference type="HAMAP" id="MF_00137">
    <property type="entry name" value="SAICAR_synth"/>
    <property type="match status" value="1"/>
</dbReference>
<name>A0A5R8QCV1_9FIRM</name>
<evidence type="ECO:0000256" key="9">
    <source>
        <dbReference type="ARBA" id="ARBA00030409"/>
    </source>
</evidence>
<dbReference type="GO" id="GO:0006189">
    <property type="term" value="P:'de novo' IMP biosynthetic process"/>
    <property type="evidence" value="ECO:0007669"/>
    <property type="project" value="UniProtKB-UniRule"/>
</dbReference>
<evidence type="ECO:0000256" key="10">
    <source>
        <dbReference type="ARBA" id="ARBA00048475"/>
    </source>
</evidence>
<dbReference type="EC" id="6.3.2.6" evidence="3 11"/>
<dbReference type="PANTHER" id="PTHR43599:SF3">
    <property type="entry name" value="SI:DKEY-6E2.2"/>
    <property type="match status" value="1"/>
</dbReference>
<comment type="pathway">
    <text evidence="1 11">Purine metabolism; IMP biosynthesis via de novo pathway; 5-amino-1-(5-phospho-D-ribosyl)imidazole-4-carboxamide from 5-amino-1-(5-phospho-D-ribosyl)imidazole-4-carboxylate: step 1/2.</text>
</comment>
<feature type="domain" description="SAICAR synthetase/ADE2 N-terminal" evidence="12">
    <location>
        <begin position="9"/>
        <end position="234"/>
    </location>
</feature>
<evidence type="ECO:0000256" key="11">
    <source>
        <dbReference type="HAMAP-Rule" id="MF_00137"/>
    </source>
</evidence>
<dbReference type="InterPro" id="IPR028923">
    <property type="entry name" value="SAICAR_synt/ADE2_N"/>
</dbReference>
<comment type="similarity">
    <text evidence="2 11">Belongs to the SAICAR synthetase family.</text>
</comment>
<dbReference type="CDD" id="cd01415">
    <property type="entry name" value="SAICAR_synt_PurC"/>
    <property type="match status" value="1"/>
</dbReference>
<dbReference type="PROSITE" id="PS01058">
    <property type="entry name" value="SAICAR_SYNTHETASE_2"/>
    <property type="match status" value="1"/>
</dbReference>
<dbReference type="Pfam" id="PF01259">
    <property type="entry name" value="SAICAR_synt"/>
    <property type="match status" value="1"/>
</dbReference>
<evidence type="ECO:0000256" key="5">
    <source>
        <dbReference type="ARBA" id="ARBA00022598"/>
    </source>
</evidence>
<comment type="catalytic activity">
    <reaction evidence="10 11">
        <text>5-amino-1-(5-phospho-D-ribosyl)imidazole-4-carboxylate + L-aspartate + ATP = (2S)-2-[5-amino-1-(5-phospho-beta-D-ribosyl)imidazole-4-carboxamido]succinate + ADP + phosphate + 2 H(+)</text>
        <dbReference type="Rhea" id="RHEA:22628"/>
        <dbReference type="ChEBI" id="CHEBI:15378"/>
        <dbReference type="ChEBI" id="CHEBI:29991"/>
        <dbReference type="ChEBI" id="CHEBI:30616"/>
        <dbReference type="ChEBI" id="CHEBI:43474"/>
        <dbReference type="ChEBI" id="CHEBI:58443"/>
        <dbReference type="ChEBI" id="CHEBI:77657"/>
        <dbReference type="ChEBI" id="CHEBI:456216"/>
        <dbReference type="EC" id="6.3.2.6"/>
    </reaction>
</comment>
<proteinExistence type="inferred from homology"/>
<dbReference type="InterPro" id="IPR001636">
    <property type="entry name" value="SAICAR_synth"/>
</dbReference>
<comment type="caution">
    <text evidence="13">The sequence shown here is derived from an EMBL/GenBank/DDBJ whole genome shotgun (WGS) entry which is preliminary data.</text>
</comment>
<evidence type="ECO:0000259" key="12">
    <source>
        <dbReference type="Pfam" id="PF01259"/>
    </source>
</evidence>
<sequence>MRVNKMQMLYEGKAKQVYATNNPDLVIIHYKDDATAGNGVKKGTIHNKGILNAKMTAQLFTILEQRGVATHFVKQLNERELLCKKVEIFALEVIVRNVIAGSMSVRLGIAEGTVAESPIYEICYKNDDFGDPLINDHHAVALHLASYEQLATIYQMTDIINQQLKQMFAAMDITLVDFKIEFGMTLTGAIVLADEISPDTCRLWDANTHEKLDKDRFRRDLGGIEDAYIEIANRIQNYYLTVTKEMEA</sequence>